<gene>
    <name evidence="2" type="ORF">GGX14DRAFT_620820</name>
</gene>
<feature type="compositionally biased region" description="Low complexity" evidence="1">
    <location>
        <begin position="273"/>
        <end position="286"/>
    </location>
</feature>
<feature type="region of interest" description="Disordered" evidence="1">
    <location>
        <begin position="706"/>
        <end position="729"/>
    </location>
</feature>
<feature type="region of interest" description="Disordered" evidence="1">
    <location>
        <begin position="910"/>
        <end position="940"/>
    </location>
</feature>
<keyword evidence="3" id="KW-1185">Reference proteome</keyword>
<feature type="compositionally biased region" description="Basic and acidic residues" evidence="1">
    <location>
        <begin position="1070"/>
        <end position="1079"/>
    </location>
</feature>
<accession>A0AAD6YEL0</accession>
<feature type="compositionally biased region" description="Pro residues" evidence="1">
    <location>
        <begin position="608"/>
        <end position="627"/>
    </location>
</feature>
<evidence type="ECO:0000313" key="2">
    <source>
        <dbReference type="EMBL" id="KAJ7212581.1"/>
    </source>
</evidence>
<feature type="region of interest" description="Disordered" evidence="1">
    <location>
        <begin position="269"/>
        <end position="295"/>
    </location>
</feature>
<proteinExistence type="predicted"/>
<feature type="compositionally biased region" description="Low complexity" evidence="1">
    <location>
        <begin position="518"/>
        <end position="534"/>
    </location>
</feature>
<feature type="compositionally biased region" description="Low complexity" evidence="1">
    <location>
        <begin position="628"/>
        <end position="644"/>
    </location>
</feature>
<feature type="region of interest" description="Disordered" evidence="1">
    <location>
        <begin position="392"/>
        <end position="677"/>
    </location>
</feature>
<feature type="compositionally biased region" description="Low complexity" evidence="1">
    <location>
        <begin position="222"/>
        <end position="235"/>
    </location>
</feature>
<feature type="region of interest" description="Disordered" evidence="1">
    <location>
        <begin position="1057"/>
        <end position="1079"/>
    </location>
</feature>
<feature type="compositionally biased region" description="Polar residues" evidence="1">
    <location>
        <begin position="929"/>
        <end position="940"/>
    </location>
</feature>
<sequence>MGSLFLPPDEDLLRQSHGTVWSSPGLGETHVFHVYQIVSVVAMVPWDKGYKLEEAEVMDLDSDSDSELQDYFLVEKPGLSMAVMSGFEEEDTRDYKNEFQDRRVKLQVMSSYEDDDLLYTASRRSSVSDESLYSTSGAIETLFQSRGTPQSHTLSSYDQNIIASASAESLLLNPIHAHYAHKYSLLKARFETMSLNYESLANAIPQVFSHIPNPYNIPIPTSSSSTSASAPVSSSNRLAPPETKPKHIRIKYWTASDWAKRAGANGAVQVDPSLSDTESTSDVDTTAPGRKKKKQKSSDVNVLGFLEYENGVPFELERIGNVRDTTYTFYNGLLRDGTAPLTWGKAFPEVNDRFRQYIASHFPAALLGQDWWKIDAIGTVTYPQFKKNNKFAIEAMNKPPEKKKRKRDKGKDREKSGKEEIEIEPDAGDEERRKRRRKEKSRASDAEQTQSPALVPDNSFPPTEQPEELELEQLQLPLPTPLNDSQLPPPSESPLNDPQLPLPTPLNDSQLPPPSESPLNDPQLPLPTPLNNSQLPPPSPLDDSQLHLPTPLDDSLLSSDLIGPSSSARRAVAPNPISIESDLANTSKPKTVIPPRKDPLAAFKKPKPVPIPPPTMIHTPAPLPPKPASGAAAGSTVASSSSTGQPIPPPVVSVSTTTESQAPPMESEEAETSTHFVATKTETAYNLYGIYLQKTLKRKVFRHEPYDERQRAAKSKRKEDRKVQKELQTQPEYILSTDLDDTQRLPAQTRLNIGSAAPILAFSLLQLLQTQASPQTRHRTHQPKHTPKWGSLFAIDDLPTSLVAHNHASRNRAAAKPEGNAAALAYDMHFANTHGSCDAGAGVARVPLSLTQCRRQRKRIAYLRADTHVAQFEVYRVLCASCDKWIRLRPNSTNGLANARPASSYARALEELARDPSPRRHTTRTRSPCNTRDSFGTSDASLTASALGRPRFRKTKRFHCLSTGPAGESQCAELRALGIARTRDLPHLVLGHTLPQMIPSQQGRDDAHMARPWAVMHLAHACAGAGVRGDGRGAVGCLSCVRRDRVDAALGAASAASSAGTGAGAGATRRACERGRDAHYRAVPRARAEMTAIRGGQRESRRTERGLARRWEELDVDLVDLVAASTHF</sequence>
<evidence type="ECO:0000256" key="1">
    <source>
        <dbReference type="SAM" id="MobiDB-lite"/>
    </source>
</evidence>
<dbReference type="Proteomes" id="UP001219525">
    <property type="component" value="Unassembled WGS sequence"/>
</dbReference>
<feature type="compositionally biased region" description="Basic and acidic residues" evidence="1">
    <location>
        <begin position="706"/>
        <end position="725"/>
    </location>
</feature>
<feature type="compositionally biased region" description="Low complexity" evidence="1">
    <location>
        <begin position="541"/>
        <end position="567"/>
    </location>
</feature>
<feature type="region of interest" description="Disordered" evidence="1">
    <location>
        <begin position="222"/>
        <end position="243"/>
    </location>
</feature>
<feature type="compositionally biased region" description="Basic and acidic residues" evidence="1">
    <location>
        <begin position="409"/>
        <end position="420"/>
    </location>
</feature>
<reference evidence="2" key="1">
    <citation type="submission" date="2023-03" db="EMBL/GenBank/DDBJ databases">
        <title>Massive genome expansion in bonnet fungi (Mycena s.s.) driven by repeated elements and novel gene families across ecological guilds.</title>
        <authorList>
            <consortium name="Lawrence Berkeley National Laboratory"/>
            <person name="Harder C.B."/>
            <person name="Miyauchi S."/>
            <person name="Viragh M."/>
            <person name="Kuo A."/>
            <person name="Thoen E."/>
            <person name="Andreopoulos B."/>
            <person name="Lu D."/>
            <person name="Skrede I."/>
            <person name="Drula E."/>
            <person name="Henrissat B."/>
            <person name="Morin E."/>
            <person name="Kohler A."/>
            <person name="Barry K."/>
            <person name="LaButti K."/>
            <person name="Morin E."/>
            <person name="Salamov A."/>
            <person name="Lipzen A."/>
            <person name="Mereny Z."/>
            <person name="Hegedus B."/>
            <person name="Baldrian P."/>
            <person name="Stursova M."/>
            <person name="Weitz H."/>
            <person name="Taylor A."/>
            <person name="Grigoriev I.V."/>
            <person name="Nagy L.G."/>
            <person name="Martin F."/>
            <person name="Kauserud H."/>
        </authorList>
    </citation>
    <scope>NUCLEOTIDE SEQUENCE</scope>
    <source>
        <strain evidence="2">9144</strain>
    </source>
</reference>
<comment type="caution">
    <text evidence="2">The sequence shown here is derived from an EMBL/GenBank/DDBJ whole genome shotgun (WGS) entry which is preliminary data.</text>
</comment>
<organism evidence="2 3">
    <name type="scientific">Mycena pura</name>
    <dbReference type="NCBI Taxonomy" id="153505"/>
    <lineage>
        <taxon>Eukaryota</taxon>
        <taxon>Fungi</taxon>
        <taxon>Dikarya</taxon>
        <taxon>Basidiomycota</taxon>
        <taxon>Agaricomycotina</taxon>
        <taxon>Agaricomycetes</taxon>
        <taxon>Agaricomycetidae</taxon>
        <taxon>Agaricales</taxon>
        <taxon>Marasmiineae</taxon>
        <taxon>Mycenaceae</taxon>
        <taxon>Mycena</taxon>
    </lineage>
</organism>
<dbReference type="AlphaFoldDB" id="A0AAD6YEL0"/>
<name>A0AAD6YEL0_9AGAR</name>
<dbReference type="EMBL" id="JARJCW010000023">
    <property type="protein sequence ID" value="KAJ7212581.1"/>
    <property type="molecule type" value="Genomic_DNA"/>
</dbReference>
<protein>
    <submittedName>
        <fullName evidence="2">Uncharacterized protein</fullName>
    </submittedName>
</protein>
<evidence type="ECO:0000313" key="3">
    <source>
        <dbReference type="Proteomes" id="UP001219525"/>
    </source>
</evidence>